<dbReference type="SUPFAM" id="SSF48264">
    <property type="entry name" value="Cytochrome P450"/>
    <property type="match status" value="1"/>
</dbReference>
<dbReference type="Pfam" id="PF00067">
    <property type="entry name" value="p450"/>
    <property type="match status" value="1"/>
</dbReference>
<organism evidence="8 9">
    <name type="scientific">Entotheonella factor</name>
    <dbReference type="NCBI Taxonomy" id="1429438"/>
    <lineage>
        <taxon>Bacteria</taxon>
        <taxon>Pseudomonadati</taxon>
        <taxon>Nitrospinota/Tectimicrobiota group</taxon>
        <taxon>Candidatus Tectimicrobiota</taxon>
        <taxon>Candidatus Entotheonellia</taxon>
        <taxon>Candidatus Entotheonellales</taxon>
        <taxon>Candidatus Entotheonellaceae</taxon>
        <taxon>Candidatus Entotheonella</taxon>
    </lineage>
</organism>
<dbReference type="PATRIC" id="fig|1429438.4.peg.2924"/>
<evidence type="ECO:0000256" key="1">
    <source>
        <dbReference type="ARBA" id="ARBA00010617"/>
    </source>
</evidence>
<comment type="similarity">
    <text evidence="1 7">Belongs to the cytochrome P450 family.</text>
</comment>
<evidence type="ECO:0008006" key="10">
    <source>
        <dbReference type="Google" id="ProtNLM"/>
    </source>
</evidence>
<evidence type="ECO:0000256" key="2">
    <source>
        <dbReference type="ARBA" id="ARBA00022617"/>
    </source>
</evidence>
<dbReference type="GO" id="GO:0020037">
    <property type="term" value="F:heme binding"/>
    <property type="evidence" value="ECO:0007669"/>
    <property type="project" value="InterPro"/>
</dbReference>
<protein>
    <recommendedName>
        <fullName evidence="10">Cytochrome P450</fullName>
    </recommendedName>
</protein>
<dbReference type="AlphaFoldDB" id="W4LQ12"/>
<dbReference type="HOGENOM" id="CLU_033716_0_2_7"/>
<dbReference type="InterPro" id="IPR017972">
    <property type="entry name" value="Cyt_P450_CS"/>
</dbReference>
<proteinExistence type="inferred from homology"/>
<evidence type="ECO:0000313" key="8">
    <source>
        <dbReference type="EMBL" id="ETW99511.1"/>
    </source>
</evidence>
<dbReference type="PANTHER" id="PTHR46696">
    <property type="entry name" value="P450, PUTATIVE (EUROFUNG)-RELATED"/>
    <property type="match status" value="1"/>
</dbReference>
<dbReference type="PROSITE" id="PS00086">
    <property type="entry name" value="CYTOCHROME_P450"/>
    <property type="match status" value="1"/>
</dbReference>
<keyword evidence="5 7" id="KW-0408">Iron</keyword>
<evidence type="ECO:0000256" key="6">
    <source>
        <dbReference type="ARBA" id="ARBA00023033"/>
    </source>
</evidence>
<evidence type="ECO:0000256" key="7">
    <source>
        <dbReference type="RuleBase" id="RU000461"/>
    </source>
</evidence>
<keyword evidence="3 7" id="KW-0479">Metal-binding</keyword>
<sequence>MQFNPMSPEFRAHPYPFYDQLRSFAPIVYWEPAKMWFLSRYEDCKALLTDKRLGHEGVEGNSMLFQNPPVHTRLRGLVSRAFTPRMIEQSRDRVQAITDRLLDDVQADGHMDLIAQFAYLVPVTIIAEMLGVPPEDHVMFQQWSKQLVKGLDLVDRAEVEEGSREAIESFRAYFGGLIAARRKAPKDDLLSALVAAEEAGDRLSEPELYTSCQLLLVAGHETTVNLIGNGMLALLRHDEQRRQLQDHPELIGSAIEELLRYDSPIQLFSRTVLEEMTYQGHTFQQGQLVGFLIGAANRDPEQFEQPHELDLTRQNNAHIAFGHGIHYCLGAPLARLEGQIAIKTLLQRMPNITLDTEKLTYQDNFVFRGLETFPVSW</sequence>
<reference evidence="8 9" key="1">
    <citation type="journal article" date="2014" name="Nature">
        <title>An environmental bacterial taxon with a large and distinct metabolic repertoire.</title>
        <authorList>
            <person name="Wilson M.C."/>
            <person name="Mori T."/>
            <person name="Ruckert C."/>
            <person name="Uria A.R."/>
            <person name="Helf M.J."/>
            <person name="Takada K."/>
            <person name="Gernert C."/>
            <person name="Steffens U.A."/>
            <person name="Heycke N."/>
            <person name="Schmitt S."/>
            <person name="Rinke C."/>
            <person name="Helfrich E.J."/>
            <person name="Brachmann A.O."/>
            <person name="Gurgui C."/>
            <person name="Wakimoto T."/>
            <person name="Kracht M."/>
            <person name="Crusemann M."/>
            <person name="Hentschel U."/>
            <person name="Abe I."/>
            <person name="Matsunaga S."/>
            <person name="Kalinowski J."/>
            <person name="Takeyama H."/>
            <person name="Piel J."/>
        </authorList>
    </citation>
    <scope>NUCLEOTIDE SEQUENCE [LARGE SCALE GENOMIC DNA]</scope>
    <source>
        <strain evidence="9">TSY1</strain>
    </source>
</reference>
<dbReference type="PANTHER" id="PTHR46696:SF1">
    <property type="entry name" value="CYTOCHROME P450 YJIB-RELATED"/>
    <property type="match status" value="1"/>
</dbReference>
<keyword evidence="9" id="KW-1185">Reference proteome</keyword>
<name>W4LQ12_ENTF1</name>
<evidence type="ECO:0000256" key="5">
    <source>
        <dbReference type="ARBA" id="ARBA00023004"/>
    </source>
</evidence>
<dbReference type="EMBL" id="AZHW01000439">
    <property type="protein sequence ID" value="ETW99511.1"/>
    <property type="molecule type" value="Genomic_DNA"/>
</dbReference>
<accession>W4LQ12</accession>
<dbReference type="PRINTS" id="PR00359">
    <property type="entry name" value="BP450"/>
</dbReference>
<dbReference type="GO" id="GO:0004497">
    <property type="term" value="F:monooxygenase activity"/>
    <property type="evidence" value="ECO:0007669"/>
    <property type="project" value="UniProtKB-KW"/>
</dbReference>
<comment type="caution">
    <text evidence="8">The sequence shown here is derived from an EMBL/GenBank/DDBJ whole genome shotgun (WGS) entry which is preliminary data.</text>
</comment>
<keyword evidence="4 7" id="KW-0560">Oxidoreductase</keyword>
<evidence type="ECO:0000256" key="3">
    <source>
        <dbReference type="ARBA" id="ARBA00022723"/>
    </source>
</evidence>
<evidence type="ECO:0000256" key="4">
    <source>
        <dbReference type="ARBA" id="ARBA00023002"/>
    </source>
</evidence>
<dbReference type="InterPro" id="IPR036396">
    <property type="entry name" value="Cyt_P450_sf"/>
</dbReference>
<dbReference type="GO" id="GO:0016705">
    <property type="term" value="F:oxidoreductase activity, acting on paired donors, with incorporation or reduction of molecular oxygen"/>
    <property type="evidence" value="ECO:0007669"/>
    <property type="project" value="InterPro"/>
</dbReference>
<dbReference type="GO" id="GO:0005506">
    <property type="term" value="F:iron ion binding"/>
    <property type="evidence" value="ECO:0007669"/>
    <property type="project" value="InterPro"/>
</dbReference>
<gene>
    <name evidence="8" type="ORF">ETSY1_14730</name>
</gene>
<dbReference type="FunFam" id="1.10.630.10:FF:000018">
    <property type="entry name" value="Cytochrome P450 monooxygenase"/>
    <property type="match status" value="1"/>
</dbReference>
<evidence type="ECO:0000313" key="9">
    <source>
        <dbReference type="Proteomes" id="UP000019141"/>
    </source>
</evidence>
<dbReference type="InterPro" id="IPR001128">
    <property type="entry name" value="Cyt_P450"/>
</dbReference>
<keyword evidence="6 7" id="KW-0503">Monooxygenase</keyword>
<dbReference type="Proteomes" id="UP000019141">
    <property type="component" value="Unassembled WGS sequence"/>
</dbReference>
<dbReference type="Gene3D" id="1.10.630.10">
    <property type="entry name" value="Cytochrome P450"/>
    <property type="match status" value="1"/>
</dbReference>
<keyword evidence="2 7" id="KW-0349">Heme</keyword>
<dbReference type="CDD" id="cd20625">
    <property type="entry name" value="CYP164-like"/>
    <property type="match status" value="1"/>
</dbReference>
<dbReference type="InterPro" id="IPR002397">
    <property type="entry name" value="Cyt_P450_B"/>
</dbReference>